<dbReference type="Proteomes" id="UP000007306">
    <property type="component" value="Chromosome 3"/>
</dbReference>
<dbReference type="AlphaFoldDB" id="I1P8Z6"/>
<organism evidence="1 2">
    <name type="scientific">Oryza glaberrima</name>
    <name type="common">African rice</name>
    <dbReference type="NCBI Taxonomy" id="4538"/>
    <lineage>
        <taxon>Eukaryota</taxon>
        <taxon>Viridiplantae</taxon>
        <taxon>Streptophyta</taxon>
        <taxon>Embryophyta</taxon>
        <taxon>Tracheophyta</taxon>
        <taxon>Spermatophyta</taxon>
        <taxon>Magnoliopsida</taxon>
        <taxon>Liliopsida</taxon>
        <taxon>Poales</taxon>
        <taxon>Poaceae</taxon>
        <taxon>BOP clade</taxon>
        <taxon>Oryzoideae</taxon>
        <taxon>Oryzeae</taxon>
        <taxon>Oryzinae</taxon>
        <taxon>Oryza</taxon>
    </lineage>
</organism>
<dbReference type="HOGENOM" id="CLU_2838762_0_0_1"/>
<dbReference type="Gramene" id="ORGLA03G0084200.1">
    <property type="protein sequence ID" value="ORGLA03G0084200.1"/>
    <property type="gene ID" value="ORGLA03G0084200"/>
</dbReference>
<keyword evidence="2" id="KW-1185">Reference proteome</keyword>
<dbReference type="EnsemblPlants" id="ORGLA03G0084200.1">
    <property type="protein sequence ID" value="ORGLA03G0084200.1"/>
    <property type="gene ID" value="ORGLA03G0084200"/>
</dbReference>
<protein>
    <submittedName>
        <fullName evidence="1">Uncharacterized protein</fullName>
    </submittedName>
</protein>
<evidence type="ECO:0000313" key="1">
    <source>
        <dbReference type="EnsemblPlants" id="ORGLA03G0084200.1"/>
    </source>
</evidence>
<accession>I1P8Z6</accession>
<proteinExistence type="predicted"/>
<reference evidence="1 2" key="2">
    <citation type="submission" date="2018-04" db="EMBL/GenBank/DDBJ databases">
        <title>OglaRS2 (Oryza glaberrima Reference Sequence Version 2).</title>
        <authorList>
            <person name="Zhang J."/>
            <person name="Kudrna D."/>
            <person name="Lee S."/>
            <person name="Talag J."/>
            <person name="Rajasekar S."/>
            <person name="Wing R.A."/>
        </authorList>
    </citation>
    <scope>NUCLEOTIDE SEQUENCE [LARGE SCALE GENOMIC DNA]</scope>
    <source>
        <strain evidence="1 2">cv. IRGC 96717</strain>
    </source>
</reference>
<name>I1P8Z6_ORYGL</name>
<evidence type="ECO:0000313" key="2">
    <source>
        <dbReference type="Proteomes" id="UP000007306"/>
    </source>
</evidence>
<sequence length="66" mass="6978">MSAAVAVAGSGMAAAVTTTSSFPNGDRPQSHSCCVRRHLADEIDATMNTEDGAGKCYPLTWMNFRL</sequence>
<reference evidence="1" key="1">
    <citation type="submission" date="2015-06" db="UniProtKB">
        <authorList>
            <consortium name="EnsemblPlants"/>
        </authorList>
    </citation>
    <scope>IDENTIFICATION</scope>
</reference>